<comment type="caution">
    <text evidence="2">The sequence shown here is derived from an EMBL/GenBank/DDBJ whole genome shotgun (WGS) entry which is preliminary data.</text>
</comment>
<dbReference type="GO" id="GO:0046872">
    <property type="term" value="F:metal ion binding"/>
    <property type="evidence" value="ECO:0007669"/>
    <property type="project" value="InterPro"/>
</dbReference>
<protein>
    <submittedName>
        <fullName evidence="2">Putative Zn-dependent peptidase</fullName>
    </submittedName>
</protein>
<dbReference type="Gene3D" id="3.30.830.10">
    <property type="entry name" value="Metalloenzyme, LuxS/M16 peptidase-like"/>
    <property type="match status" value="2"/>
</dbReference>
<dbReference type="RefSeq" id="WP_124219937.1">
    <property type="nucleotide sequence ID" value="NZ_RKRF01000007.1"/>
</dbReference>
<evidence type="ECO:0000313" key="2">
    <source>
        <dbReference type="EMBL" id="RPF55932.1"/>
    </source>
</evidence>
<dbReference type="PANTHER" id="PTHR11851:SF186">
    <property type="entry name" value="INACTIVE METALLOPROTEASE YMFF-RELATED"/>
    <property type="match status" value="1"/>
</dbReference>
<dbReference type="Pfam" id="PF05193">
    <property type="entry name" value="Peptidase_M16_C"/>
    <property type="match status" value="1"/>
</dbReference>
<dbReference type="NCBIfam" id="NF047422">
    <property type="entry name" value="YfmF_fam"/>
    <property type="match status" value="1"/>
</dbReference>
<dbReference type="InterPro" id="IPR050361">
    <property type="entry name" value="MPP/UQCRC_Complex"/>
</dbReference>
<name>A0A3N5C8Q4_9BACI</name>
<dbReference type="PANTHER" id="PTHR11851">
    <property type="entry name" value="METALLOPROTEASE"/>
    <property type="match status" value="1"/>
</dbReference>
<dbReference type="Proteomes" id="UP000276443">
    <property type="component" value="Unassembled WGS sequence"/>
</dbReference>
<feature type="domain" description="Peptidase M16 C-terminal" evidence="1">
    <location>
        <begin position="184"/>
        <end position="358"/>
    </location>
</feature>
<dbReference type="AlphaFoldDB" id="A0A3N5C8Q4"/>
<proteinExistence type="predicted"/>
<organism evidence="2 3">
    <name type="scientific">Aquisalibacillus elongatus</name>
    <dbReference type="NCBI Taxonomy" id="485577"/>
    <lineage>
        <taxon>Bacteria</taxon>
        <taxon>Bacillati</taxon>
        <taxon>Bacillota</taxon>
        <taxon>Bacilli</taxon>
        <taxon>Bacillales</taxon>
        <taxon>Bacillaceae</taxon>
        <taxon>Aquisalibacillus</taxon>
    </lineage>
</organism>
<dbReference type="EMBL" id="RKRF01000007">
    <property type="protein sequence ID" value="RPF55932.1"/>
    <property type="molecule type" value="Genomic_DNA"/>
</dbReference>
<dbReference type="InterPro" id="IPR011249">
    <property type="entry name" value="Metalloenz_LuxS/M16"/>
</dbReference>
<accession>A0A3N5C8Q4</accession>
<keyword evidence="3" id="KW-1185">Reference proteome</keyword>
<dbReference type="OrthoDB" id="9762085at2"/>
<evidence type="ECO:0000313" key="3">
    <source>
        <dbReference type="Proteomes" id="UP000276443"/>
    </source>
</evidence>
<dbReference type="SUPFAM" id="SSF63411">
    <property type="entry name" value="LuxS/MPP-like metallohydrolase"/>
    <property type="match status" value="2"/>
</dbReference>
<evidence type="ECO:0000259" key="1">
    <source>
        <dbReference type="Pfam" id="PF05193"/>
    </source>
</evidence>
<dbReference type="InterPro" id="IPR007863">
    <property type="entry name" value="Peptidase_M16_C"/>
</dbReference>
<reference evidence="2 3" key="1">
    <citation type="submission" date="2018-11" db="EMBL/GenBank/DDBJ databases">
        <title>Genomic Encyclopedia of Type Strains, Phase IV (KMG-IV): sequencing the most valuable type-strain genomes for metagenomic binning, comparative biology and taxonomic classification.</title>
        <authorList>
            <person name="Goeker M."/>
        </authorList>
    </citation>
    <scope>NUCLEOTIDE SEQUENCE [LARGE SCALE GENOMIC DNA]</scope>
    <source>
        <strain evidence="2 3">DSM 18090</strain>
    </source>
</reference>
<gene>
    <name evidence="2" type="ORF">EDC24_0818</name>
</gene>
<sequence>MQKLTHNEYSNDEYNLHLIQTKKFKTNTVALKFARPLERDHITKRALLPFVLQKGTNEYPSEKELRLKLDELYGAKFSINSGKKGENHVITFVLDFANEKFIPEASQLVHDCLSFLYEVAMNPKSNGQAFDEKIVTKEKETLTNKIKSIVDEKMQYANMRLIDEMCEGEKYSIHAHGYLEDMDDINAENLYGTYQQMVNEDALDIFFVGDFDEGDVKPVIEDVFQFNRKPNVEVTKSEPKLPDKVETVSEKQKLQQAKLHLGYRTGITYGDPEYRSLQVFNGIFGSFPHSKLFLNVREKHSLAYYAASRIESNKGLMLVFSGIAPEKYDQAKEIIMKQHEDIKNGNITDDELEQTKKAITHQLKETIDRAGGIVEYFYQQIVSGKTEDIEDTFKEIENKTKDDVIKVANQVKLDTIYFLTAEDHGGEDNE</sequence>